<sequence length="2010" mass="221460">MSVGVNYAALDSERQRQEDLLRELRQLEEEISSPLLRKTQLPQLASSVGVDLDLNTKCLQYLTEISELERYVADVAAQFAERSVELSNPKAVNSAVYTYKTLTDNVESCWDYVDQLASLAQIHLKSAAQYHQFFHEANELESKMERQLIIAENRQELNPGRRIYKETSKMANELREQLDTMRSLWDRSKALVDRSSHIVPMRLRLGGVAKGMTVGTRTERPVMVRAMTGLIGPNYSIQQGEHLRLIDNREDVRLWKVQTSTGIAKVPSVCFWLTGNDIEATHRAIAIKKKCRAVWLDLLERDRKRLYENFTVIMTQLTSEEHLYCTNYDALNALLQDMSFLLPNSGADDGRLQAAVDKFKRKVIVKNEMERIPTSGLVLQEPDLVRMRAPLLRLQDHLEGIRKMETELKIIDERIAEYLSEVDNEREQVYNSIELLESLMEKSQTQLKDIMEELGQWRRASPVQEMRMKYIRAPKAKHHMEYYPELAEAPQSPLGRFRSRSQPGTAQEPSRGRHKSPQDLKDSDNRRTRSAVSKKDVITQIGSQSKQAETQYQSQQELTAWQRTPRGDNDIGQTSTDKRSKSTQRSLNGPTQLSVMTQIGYESKEFGNQVDKVMLRTLGTEPNDYICPENTKLQRFAPNDSQYVNCGSQCRLPDAKFRTAVQQVNSCTQHGFVRRDQACSPTRDPSGDCPLCHQPTRSAHGRIRRYAEEGHYDTVDAIYSGTEMQAMSEFYQISEEPSIHASDVLVCKRIQAGYPSLNPKGNLYTQVDVYKNAEDVEVGESVVRGDTMRMQALHKPSMNSYAQITVRPIYDSSGAITQVGVIQSNRACSPHRQLSPTRIASESYALEQANMLSADVEELATQPGKRTIRAQAGYPTLTNQRSASTMIFRNSMEPIPELAETSTQNGPIVTATFVQTTEPILYASSERDKGMVSKRTQMGYPRFGPLCDSFAQIGSIYSQSEIQTSPSYQPLIHPESQPLVKAALPDDGPLYAEAGAMARTASVPDLQVSSTQVGTMVTHERLSPIITEISAESRRTQVGQPCTQPKMHSWLQCSVITSDKSALTDAVVSHTEFNVQSIPEPKVEMVNKKFQTMMHAFDSEIQVGRLYSSNAAQTIEVHAEQEAVVRQTATMECQAVGNVESVKIEEIAEEGQHAAMRELPEVASTEAQAAPIYHGKKLQVSVQPALCEMAAEPAKGHNKKVQVSIELRREQFDVSCDAVVKPDTFSKKIQVEDLEPPVLMPTQQEPVFAPAPNPAPSTQEASCECKPILQESSCLAKQAPHIYDASVQITPIPPPLEKTHGKKLQVDLIVSPEPTPMVSKLLQTDPPSLQESAADPCPGKQLFDASVQISTPEPVVVAEPSSVVHAAPPAPTVEYSDTGCDAVSKLEQSDAFSQADPVPEVKAPMIGKKLQVSLTHLRIDGCQTGVMQGVEMAVQSEPVPVSGKKLQVSVIQKVEGVESWAQTTLADQSSMGVQIDAPEPMLMPEPVALVRSAPPQPLNETEDRACDAIQKASGYDAFAQVEPEPKAASVGKKLQVKPPPLDTSTCQTDMVVEPQKSKLAFTGTQCKMPKPSNVGIQIEALEKPMEPVTPQPIALVHSAPPAPVVETEDAACDPVQKALGYDVFTQAEPVPVEKPPHFGKKLQVIPKAPEVASCQTAVTRTEMIDDGVQHVEKVPYEIVGTQCVPPPKAETFGKKLQVRLSALDTSSCQTELIPKVDKPVLGTAGAQCPKVNLASLGIQIEMLEPVPEIVPLQPTQVVHAAAPVAETEDRACDAIGKKDVNDAYVQVEHPNMVQASVQLETAPKPQVFGKKLQVKILNLDNKDSQTDAEKPLKPVNVSSLGVQVESSEPSVEVVAAKAAPVVHSAPPLEVPETEDRSCDAIVREKGFDVFTQSDHVRGPDMVDDGVSALPMETKPVTLGKKLQVHTTVLATTQAQTDLVQPVAKPTLVSTRTQCIPKQMAAIGIQIESVEPPVEVVAAKAAPVVHSAPPVAVPETEDRSCDAIVREKCFE</sequence>
<organism evidence="8">
    <name type="scientific">Schistocephalus solidus</name>
    <name type="common">Tapeworm</name>
    <dbReference type="NCBI Taxonomy" id="70667"/>
    <lineage>
        <taxon>Eukaryota</taxon>
        <taxon>Metazoa</taxon>
        <taxon>Spiralia</taxon>
        <taxon>Lophotrochozoa</taxon>
        <taxon>Platyhelminthes</taxon>
        <taxon>Cestoda</taxon>
        <taxon>Eucestoda</taxon>
        <taxon>Diphyllobothriidea</taxon>
        <taxon>Diphyllobothriidae</taxon>
        <taxon>Schistocephalus</taxon>
    </lineage>
</organism>
<feature type="region of interest" description="Disordered" evidence="4">
    <location>
        <begin position="488"/>
        <end position="592"/>
    </location>
</feature>
<proteinExistence type="predicted"/>
<keyword evidence="3" id="KW-0175">Coiled coil</keyword>
<feature type="compositionally biased region" description="Polar residues" evidence="4">
    <location>
        <begin position="540"/>
        <end position="562"/>
    </location>
</feature>
<keyword evidence="2" id="KW-0677">Repeat</keyword>
<name>A0A183STD9_SCHSO</name>
<evidence type="ECO:0000256" key="2">
    <source>
        <dbReference type="ARBA" id="ARBA00022737"/>
    </source>
</evidence>
<keyword evidence="1" id="KW-0597">Phosphoprotein</keyword>
<dbReference type="STRING" id="70667.A0A183STD9"/>
<feature type="compositionally biased region" description="Basic and acidic residues" evidence="4">
    <location>
        <begin position="516"/>
        <end position="537"/>
    </location>
</feature>
<accession>A0A183STD9</accession>
<evidence type="ECO:0000313" key="6">
    <source>
        <dbReference type="EMBL" id="VDL93872.1"/>
    </source>
</evidence>
<evidence type="ECO:0000256" key="3">
    <source>
        <dbReference type="SAM" id="Coils"/>
    </source>
</evidence>
<dbReference type="OrthoDB" id="18740at2759"/>
<evidence type="ECO:0000259" key="5">
    <source>
        <dbReference type="Pfam" id="PF17902"/>
    </source>
</evidence>
<feature type="domain" description="Desmoplakin SH3" evidence="5">
    <location>
        <begin position="216"/>
        <end position="272"/>
    </location>
</feature>
<dbReference type="Proteomes" id="UP000275846">
    <property type="component" value="Unassembled WGS sequence"/>
</dbReference>
<evidence type="ECO:0000313" key="7">
    <source>
        <dbReference type="Proteomes" id="UP000275846"/>
    </source>
</evidence>
<reference evidence="8" key="1">
    <citation type="submission" date="2016-06" db="UniProtKB">
        <authorList>
            <consortium name="WormBaseParasite"/>
        </authorList>
    </citation>
    <scope>IDENTIFICATION</scope>
</reference>
<protein>
    <submittedName>
        <fullName evidence="8">SH3_10 domain-containing protein</fullName>
    </submittedName>
</protein>
<feature type="compositionally biased region" description="Polar residues" evidence="4">
    <location>
        <begin position="583"/>
        <end position="592"/>
    </location>
</feature>
<dbReference type="EMBL" id="UYSU01034162">
    <property type="protein sequence ID" value="VDL93872.1"/>
    <property type="molecule type" value="Genomic_DNA"/>
</dbReference>
<feature type="coiled-coil region" evidence="3">
    <location>
        <begin position="401"/>
        <end position="460"/>
    </location>
</feature>
<reference evidence="6 7" key="2">
    <citation type="submission" date="2018-11" db="EMBL/GenBank/DDBJ databases">
        <authorList>
            <consortium name="Pathogen Informatics"/>
        </authorList>
    </citation>
    <scope>NUCLEOTIDE SEQUENCE [LARGE SCALE GENOMIC DNA]</scope>
    <source>
        <strain evidence="6 7">NST_G2</strain>
    </source>
</reference>
<gene>
    <name evidence="6" type="ORF">SSLN_LOCUS7487</name>
</gene>
<dbReference type="InterPro" id="IPR041615">
    <property type="entry name" value="Desmoplakin_SH3"/>
</dbReference>
<dbReference type="Pfam" id="PF17902">
    <property type="entry name" value="SH3_10"/>
    <property type="match status" value="1"/>
</dbReference>
<dbReference type="WBParaSite" id="SSLN_0000776501-mRNA-1">
    <property type="protein sequence ID" value="SSLN_0000776501-mRNA-1"/>
    <property type="gene ID" value="SSLN_0000776501"/>
</dbReference>
<dbReference type="Gene3D" id="1.20.58.60">
    <property type="match status" value="1"/>
</dbReference>
<evidence type="ECO:0000256" key="1">
    <source>
        <dbReference type="ARBA" id="ARBA00022553"/>
    </source>
</evidence>
<keyword evidence="7" id="KW-1185">Reference proteome</keyword>
<evidence type="ECO:0000313" key="8">
    <source>
        <dbReference type="WBParaSite" id="SSLN_0000776501-mRNA-1"/>
    </source>
</evidence>
<dbReference type="Gene3D" id="2.30.30.40">
    <property type="entry name" value="SH3 Domains"/>
    <property type="match status" value="1"/>
</dbReference>
<evidence type="ECO:0000256" key="4">
    <source>
        <dbReference type="SAM" id="MobiDB-lite"/>
    </source>
</evidence>